<evidence type="ECO:0000313" key="2">
    <source>
        <dbReference type="EMBL" id="MBW75501.1"/>
    </source>
</evidence>
<keyword evidence="1" id="KW-0732">Signal</keyword>
<dbReference type="AlphaFoldDB" id="A0A2M4DDF5"/>
<dbReference type="EMBL" id="GGFL01011323">
    <property type="protein sequence ID" value="MBW75501.1"/>
    <property type="molecule type" value="Transcribed_RNA"/>
</dbReference>
<organism evidence="2">
    <name type="scientific">Anopheles darlingi</name>
    <name type="common">Mosquito</name>
    <dbReference type="NCBI Taxonomy" id="43151"/>
    <lineage>
        <taxon>Eukaryota</taxon>
        <taxon>Metazoa</taxon>
        <taxon>Ecdysozoa</taxon>
        <taxon>Arthropoda</taxon>
        <taxon>Hexapoda</taxon>
        <taxon>Insecta</taxon>
        <taxon>Pterygota</taxon>
        <taxon>Neoptera</taxon>
        <taxon>Endopterygota</taxon>
        <taxon>Diptera</taxon>
        <taxon>Nematocera</taxon>
        <taxon>Culicoidea</taxon>
        <taxon>Culicidae</taxon>
        <taxon>Anophelinae</taxon>
        <taxon>Anopheles</taxon>
    </lineage>
</organism>
<evidence type="ECO:0000256" key="1">
    <source>
        <dbReference type="SAM" id="SignalP"/>
    </source>
</evidence>
<proteinExistence type="predicted"/>
<name>A0A2M4DDF5_ANODA</name>
<feature type="chain" id="PRO_5014908581" evidence="1">
    <location>
        <begin position="21"/>
        <end position="82"/>
    </location>
</feature>
<feature type="signal peptide" evidence="1">
    <location>
        <begin position="1"/>
        <end position="20"/>
    </location>
</feature>
<protein>
    <submittedName>
        <fullName evidence="2">Putative secreted protein</fullName>
    </submittedName>
</protein>
<sequence>MLVMLLPLLVLQRCMVLGEAEVLMRIAPQWQDSGTVVYLHLVVAVTEVAVCLAIPSPIYRMIASAVDCSVTCSRVRCTRAKH</sequence>
<reference evidence="2" key="1">
    <citation type="submission" date="2018-01" db="EMBL/GenBank/DDBJ databases">
        <title>An insight into the sialome of Amazonian anophelines.</title>
        <authorList>
            <person name="Ribeiro J.M."/>
            <person name="Scarpassa V."/>
            <person name="Calvo E."/>
        </authorList>
    </citation>
    <scope>NUCLEOTIDE SEQUENCE</scope>
</reference>
<accession>A0A2M4DDF5</accession>